<dbReference type="InterPro" id="IPR001633">
    <property type="entry name" value="EAL_dom"/>
</dbReference>
<dbReference type="PROSITE" id="PS50883">
    <property type="entry name" value="EAL"/>
    <property type="match status" value="1"/>
</dbReference>
<gene>
    <name evidence="4" type="ORF">FOY51_25375</name>
</gene>
<dbReference type="PANTHER" id="PTHR33121">
    <property type="entry name" value="CYCLIC DI-GMP PHOSPHODIESTERASE PDEF"/>
    <property type="match status" value="1"/>
</dbReference>
<dbReference type="PANTHER" id="PTHR33121:SF70">
    <property type="entry name" value="SIGNALING PROTEIN YKOW"/>
    <property type="match status" value="1"/>
</dbReference>
<dbReference type="Gene3D" id="3.20.20.450">
    <property type="entry name" value="EAL domain"/>
    <property type="match status" value="1"/>
</dbReference>
<dbReference type="InterPro" id="IPR043128">
    <property type="entry name" value="Rev_trsase/Diguanyl_cyclase"/>
</dbReference>
<accession>A0A5A7S5U0</accession>
<dbReference type="SMART" id="SM00267">
    <property type="entry name" value="GGDEF"/>
    <property type="match status" value="1"/>
</dbReference>
<dbReference type="EMBL" id="VLNY01000023">
    <property type="protein sequence ID" value="KAA0017096.1"/>
    <property type="molecule type" value="Genomic_DNA"/>
</dbReference>
<feature type="transmembrane region" description="Helical" evidence="1">
    <location>
        <begin position="32"/>
        <end position="52"/>
    </location>
</feature>
<dbReference type="InterPro" id="IPR035919">
    <property type="entry name" value="EAL_sf"/>
</dbReference>
<comment type="caution">
    <text evidence="4">The sequence shown here is derived from an EMBL/GenBank/DDBJ whole genome shotgun (WGS) entry which is preliminary data.</text>
</comment>
<reference evidence="4 5" key="1">
    <citation type="submission" date="2019-07" db="EMBL/GenBank/DDBJ databases">
        <title>Rhodococcus cavernicolus sp. nov., isolated from a cave.</title>
        <authorList>
            <person name="Lee S.D."/>
        </authorList>
    </citation>
    <scope>NUCLEOTIDE SEQUENCE [LARGE SCALE GENOMIC DNA]</scope>
    <source>
        <strain evidence="4 5">C1-24</strain>
    </source>
</reference>
<feature type="transmembrane region" description="Helical" evidence="1">
    <location>
        <begin position="101"/>
        <end position="124"/>
    </location>
</feature>
<feature type="domain" description="EAL" evidence="2">
    <location>
        <begin position="310"/>
        <end position="566"/>
    </location>
</feature>
<dbReference type="SMART" id="SM00052">
    <property type="entry name" value="EAL"/>
    <property type="match status" value="1"/>
</dbReference>
<keyword evidence="1" id="KW-0812">Transmembrane</keyword>
<dbReference type="Pfam" id="PF00563">
    <property type="entry name" value="EAL"/>
    <property type="match status" value="1"/>
</dbReference>
<dbReference type="InterPro" id="IPR000160">
    <property type="entry name" value="GGDEF_dom"/>
</dbReference>
<name>A0A5A7S5U0_9NOCA</name>
<keyword evidence="1" id="KW-1133">Transmembrane helix</keyword>
<dbReference type="SUPFAM" id="SSF55073">
    <property type="entry name" value="Nucleotide cyclase"/>
    <property type="match status" value="1"/>
</dbReference>
<keyword evidence="1" id="KW-0472">Membrane</keyword>
<dbReference type="NCBIfam" id="TIGR00254">
    <property type="entry name" value="GGDEF"/>
    <property type="match status" value="1"/>
</dbReference>
<feature type="transmembrane region" description="Helical" evidence="1">
    <location>
        <begin position="64"/>
        <end position="95"/>
    </location>
</feature>
<evidence type="ECO:0000313" key="5">
    <source>
        <dbReference type="Proteomes" id="UP000322244"/>
    </source>
</evidence>
<evidence type="ECO:0000313" key="4">
    <source>
        <dbReference type="EMBL" id="KAA0017096.1"/>
    </source>
</evidence>
<keyword evidence="5" id="KW-1185">Reference proteome</keyword>
<feature type="transmembrane region" description="Helical" evidence="1">
    <location>
        <begin position="131"/>
        <end position="152"/>
    </location>
</feature>
<proteinExistence type="predicted"/>
<dbReference type="PROSITE" id="PS50887">
    <property type="entry name" value="GGDEF"/>
    <property type="match status" value="1"/>
</dbReference>
<organism evidence="4 5">
    <name type="scientific">Antrihabitans cavernicola</name>
    <dbReference type="NCBI Taxonomy" id="2495913"/>
    <lineage>
        <taxon>Bacteria</taxon>
        <taxon>Bacillati</taxon>
        <taxon>Actinomycetota</taxon>
        <taxon>Actinomycetes</taxon>
        <taxon>Mycobacteriales</taxon>
        <taxon>Nocardiaceae</taxon>
        <taxon>Antrihabitans</taxon>
    </lineage>
</organism>
<dbReference type="SUPFAM" id="SSF141868">
    <property type="entry name" value="EAL domain-like"/>
    <property type="match status" value="1"/>
</dbReference>
<dbReference type="Pfam" id="PF00990">
    <property type="entry name" value="GGDEF"/>
    <property type="match status" value="1"/>
</dbReference>
<feature type="domain" description="GGDEF" evidence="3">
    <location>
        <begin position="188"/>
        <end position="308"/>
    </location>
</feature>
<dbReference type="GO" id="GO:0071111">
    <property type="term" value="F:cyclic-guanylate-specific phosphodiesterase activity"/>
    <property type="evidence" value="ECO:0007669"/>
    <property type="project" value="InterPro"/>
</dbReference>
<dbReference type="Proteomes" id="UP000322244">
    <property type="component" value="Unassembled WGS sequence"/>
</dbReference>
<protein>
    <submittedName>
        <fullName evidence="4">Bifunctional diguanylate cyclase/phosphodiesterase</fullName>
    </submittedName>
</protein>
<evidence type="ECO:0000256" key="1">
    <source>
        <dbReference type="SAM" id="Phobius"/>
    </source>
</evidence>
<evidence type="ECO:0000259" key="2">
    <source>
        <dbReference type="PROSITE" id="PS50883"/>
    </source>
</evidence>
<dbReference type="Gene3D" id="3.30.70.270">
    <property type="match status" value="1"/>
</dbReference>
<dbReference type="CDD" id="cd01949">
    <property type="entry name" value="GGDEF"/>
    <property type="match status" value="1"/>
</dbReference>
<evidence type="ECO:0000259" key="3">
    <source>
        <dbReference type="PROSITE" id="PS50887"/>
    </source>
</evidence>
<dbReference type="CDD" id="cd01948">
    <property type="entry name" value="EAL"/>
    <property type="match status" value="1"/>
</dbReference>
<dbReference type="InterPro" id="IPR050706">
    <property type="entry name" value="Cyclic-di-GMP_PDE-like"/>
</dbReference>
<sequence>MVMARTTGGLFLLGGLLGFVVTTQMPAGPGNLMVVYGAAVASILFGIVLLIWGELLPPRYHQGLVGIATILISIAIYQSTSAIAALSLASFYVFIACDASFFFTWLRSILQSGFAVVCCIVVIVIRGDLPWWCAVVPAGATVAVGAAVSVLGRLASDADIDVLTGLLNRRGFDRALNAEIGKASRSGLQPALVLVNLDRFSSINEQHGYRAGDVVLQNTAETWRNLIGPRHRLARYGGDEFALLLPELSELEAMEMTEKLREVSSTGCSAGVTSWQPGESASFLVSRADVGLYRAKQAGRNRTVLESSRRPPLALELLEAIARETLDVHYQPIVSLQDGGTTVGIEALVRWQSETQPGVTPEEVIRVAEEHDLITKLDQLVLHRACHDAAVLQAGAPDRQLVLSVNVSGLELIEADYITRVDEVLRATGWLAHQLVLEVTESVLDVDTPAAIDSMRALRARGIRIAIDDFGTGYSSLSRLKTVPADFLKLDHSFVTAITPDASAPPLLEVIALLSVALGLPVIAEGVETPHQAEVLTELGYLLAQGFHYGKPQSADDIALSLRTNLASSA</sequence>
<dbReference type="OrthoDB" id="23692at2"/>
<dbReference type="AlphaFoldDB" id="A0A5A7S5U0"/>
<dbReference type="InterPro" id="IPR029787">
    <property type="entry name" value="Nucleotide_cyclase"/>
</dbReference>